<dbReference type="InterPro" id="IPR035979">
    <property type="entry name" value="RBD_domain_sf"/>
</dbReference>
<name>A0ABW4Z683_9BACT</name>
<gene>
    <name evidence="4" type="ORF">ACFSW8_00060</name>
</gene>
<dbReference type="EMBL" id="JBHUJB010000004">
    <property type="protein sequence ID" value="MFD2157285.1"/>
    <property type="molecule type" value="Genomic_DNA"/>
</dbReference>
<keyword evidence="1" id="KW-0694">RNA-binding</keyword>
<sequence>MNTKVYVGNLPYDVTEEELKAHFETQGKVSDIHLVIDKYTDQPRGFGFVTMEDQNGMLAAIEHLDGKNFGGRDLKINEARPRENNNRGGGFAGRGGNYNQQNRSGGGSRKGQRGDKNW</sequence>
<dbReference type="Gene3D" id="3.30.70.330">
    <property type="match status" value="1"/>
</dbReference>
<evidence type="ECO:0000313" key="4">
    <source>
        <dbReference type="EMBL" id="MFD2157285.1"/>
    </source>
</evidence>
<evidence type="ECO:0000259" key="3">
    <source>
        <dbReference type="PROSITE" id="PS50102"/>
    </source>
</evidence>
<dbReference type="SMART" id="SM00360">
    <property type="entry name" value="RRM"/>
    <property type="match status" value="1"/>
</dbReference>
<reference evidence="5" key="1">
    <citation type="journal article" date="2019" name="Int. J. Syst. Evol. Microbiol.">
        <title>The Global Catalogue of Microorganisms (GCM) 10K type strain sequencing project: providing services to taxonomists for standard genome sequencing and annotation.</title>
        <authorList>
            <consortium name="The Broad Institute Genomics Platform"/>
            <consortium name="The Broad Institute Genome Sequencing Center for Infectious Disease"/>
            <person name="Wu L."/>
            <person name="Ma J."/>
        </authorList>
    </citation>
    <scope>NUCLEOTIDE SEQUENCE [LARGE SCALE GENOMIC DNA]</scope>
    <source>
        <strain evidence="5">CCUG 57942</strain>
    </source>
</reference>
<dbReference type="PANTHER" id="PTHR48027">
    <property type="entry name" value="HETEROGENEOUS NUCLEAR RIBONUCLEOPROTEIN 87F-RELATED"/>
    <property type="match status" value="1"/>
</dbReference>
<accession>A0ABW4Z683</accession>
<dbReference type="Pfam" id="PF00076">
    <property type="entry name" value="RRM_1"/>
    <property type="match status" value="1"/>
</dbReference>
<dbReference type="SUPFAM" id="SSF54928">
    <property type="entry name" value="RNA-binding domain, RBD"/>
    <property type="match status" value="1"/>
</dbReference>
<feature type="domain" description="RRM" evidence="3">
    <location>
        <begin position="3"/>
        <end position="81"/>
    </location>
</feature>
<evidence type="ECO:0000313" key="5">
    <source>
        <dbReference type="Proteomes" id="UP001597389"/>
    </source>
</evidence>
<dbReference type="PROSITE" id="PS50102">
    <property type="entry name" value="RRM"/>
    <property type="match status" value="1"/>
</dbReference>
<dbReference type="InterPro" id="IPR000504">
    <property type="entry name" value="RRM_dom"/>
</dbReference>
<dbReference type="InterPro" id="IPR052462">
    <property type="entry name" value="SLIRP/GR-RBP-like"/>
</dbReference>
<dbReference type="RefSeq" id="WP_377090793.1">
    <property type="nucleotide sequence ID" value="NZ_JBHSJL010000014.1"/>
</dbReference>
<evidence type="ECO:0000256" key="1">
    <source>
        <dbReference type="ARBA" id="ARBA00022884"/>
    </source>
</evidence>
<keyword evidence="5" id="KW-1185">Reference proteome</keyword>
<proteinExistence type="predicted"/>
<dbReference type="Proteomes" id="UP001597389">
    <property type="component" value="Unassembled WGS sequence"/>
</dbReference>
<organism evidence="4 5">
    <name type="scientific">Rubritalea tangerina</name>
    <dbReference type="NCBI Taxonomy" id="430798"/>
    <lineage>
        <taxon>Bacteria</taxon>
        <taxon>Pseudomonadati</taxon>
        <taxon>Verrucomicrobiota</taxon>
        <taxon>Verrucomicrobiia</taxon>
        <taxon>Verrucomicrobiales</taxon>
        <taxon>Rubritaleaceae</taxon>
        <taxon>Rubritalea</taxon>
    </lineage>
</organism>
<comment type="caution">
    <text evidence="4">The sequence shown here is derived from an EMBL/GenBank/DDBJ whole genome shotgun (WGS) entry which is preliminary data.</text>
</comment>
<feature type="compositionally biased region" description="Basic and acidic residues" evidence="2">
    <location>
        <begin position="70"/>
        <end position="85"/>
    </location>
</feature>
<dbReference type="InterPro" id="IPR012677">
    <property type="entry name" value="Nucleotide-bd_a/b_plait_sf"/>
</dbReference>
<protein>
    <submittedName>
        <fullName evidence="4">RNA recognition motif domain-containing protein</fullName>
    </submittedName>
</protein>
<evidence type="ECO:0000256" key="2">
    <source>
        <dbReference type="SAM" id="MobiDB-lite"/>
    </source>
</evidence>
<feature type="compositionally biased region" description="Gly residues" evidence="2">
    <location>
        <begin position="87"/>
        <end position="96"/>
    </location>
</feature>
<feature type="region of interest" description="Disordered" evidence="2">
    <location>
        <begin position="70"/>
        <end position="118"/>
    </location>
</feature>